<reference evidence="1 2" key="1">
    <citation type="submission" date="2005-09" db="EMBL/GenBank/DDBJ databases">
        <authorList>
            <person name="Mural R.J."/>
            <person name="Li P.W."/>
            <person name="Adams M.D."/>
            <person name="Amanatides P.G."/>
            <person name="Baden-Tillson H."/>
            <person name="Barnstead M."/>
            <person name="Chin S.H."/>
            <person name="Dew I."/>
            <person name="Evans C.A."/>
            <person name="Ferriera S."/>
            <person name="Flanigan M."/>
            <person name="Fosler C."/>
            <person name="Glodek A."/>
            <person name="Gu Z."/>
            <person name="Holt R.A."/>
            <person name="Jennings D."/>
            <person name="Kraft C.L."/>
            <person name="Lu F."/>
            <person name="Nguyen T."/>
            <person name="Nusskern D.R."/>
            <person name="Pfannkoch C.M."/>
            <person name="Sitter C."/>
            <person name="Sutton G.G."/>
            <person name="Venter J.C."/>
            <person name="Wang Z."/>
            <person name="Woodage T."/>
            <person name="Zheng X.H."/>
            <person name="Zhong F."/>
        </authorList>
    </citation>
    <scope>NUCLEOTIDE SEQUENCE [LARGE SCALE GENOMIC DNA]</scope>
    <source>
        <strain>BN</strain>
        <strain evidence="2">Sprague-Dawley</strain>
    </source>
</reference>
<sequence>MVGSVIHGLVGVGSLRKQVKQAMRSKPVSSTLPWPVL</sequence>
<dbReference type="AlphaFoldDB" id="A6I1Q6"/>
<evidence type="ECO:0000313" key="1">
    <source>
        <dbReference type="EMBL" id="EDL77671.1"/>
    </source>
</evidence>
<accession>A6I1Q6</accession>
<dbReference type="Proteomes" id="UP000234681">
    <property type="component" value="Chromosome 8"/>
</dbReference>
<protein>
    <submittedName>
        <fullName evidence="1">RCG25105</fullName>
    </submittedName>
</protein>
<proteinExistence type="predicted"/>
<name>A6I1Q6_RAT</name>
<dbReference type="EMBL" id="CH473954">
    <property type="protein sequence ID" value="EDL77671.1"/>
    <property type="molecule type" value="Genomic_DNA"/>
</dbReference>
<gene>
    <name evidence="1" type="ORF">rCG_25105</name>
</gene>
<evidence type="ECO:0000313" key="2">
    <source>
        <dbReference type="Proteomes" id="UP000234681"/>
    </source>
</evidence>
<organism evidence="1 2">
    <name type="scientific">Rattus norvegicus</name>
    <name type="common">Rat</name>
    <dbReference type="NCBI Taxonomy" id="10116"/>
    <lineage>
        <taxon>Eukaryota</taxon>
        <taxon>Metazoa</taxon>
        <taxon>Chordata</taxon>
        <taxon>Craniata</taxon>
        <taxon>Vertebrata</taxon>
        <taxon>Euteleostomi</taxon>
        <taxon>Mammalia</taxon>
        <taxon>Eutheria</taxon>
        <taxon>Euarchontoglires</taxon>
        <taxon>Glires</taxon>
        <taxon>Rodentia</taxon>
        <taxon>Myomorpha</taxon>
        <taxon>Muroidea</taxon>
        <taxon>Muridae</taxon>
        <taxon>Murinae</taxon>
        <taxon>Rattus</taxon>
    </lineage>
</organism>